<dbReference type="Gene3D" id="3.90.550.10">
    <property type="entry name" value="Spore Coat Polysaccharide Biosynthesis Protein SpsA, Chain A"/>
    <property type="match status" value="1"/>
</dbReference>
<comment type="caution">
    <text evidence="2">The sequence shown here is derived from an EMBL/GenBank/DDBJ whole genome shotgun (WGS) entry which is preliminary data.</text>
</comment>
<dbReference type="RefSeq" id="WP_063071984.1">
    <property type="nucleotide sequence ID" value="NZ_LQXA01000036.1"/>
</dbReference>
<evidence type="ECO:0000313" key="3">
    <source>
        <dbReference type="Proteomes" id="UP000076218"/>
    </source>
</evidence>
<accession>A0A154V053</accession>
<gene>
    <name evidence="2" type="ORF">AWH51_12160</name>
</gene>
<dbReference type="STRING" id="31965.AWH51_12160"/>
<reference evidence="2 3" key="1">
    <citation type="submission" date="2016-01" db="EMBL/GenBank/DDBJ databases">
        <title>Draft genome sequence of Clavibacter michiganensis subsp. tessellarius DOAB 609.</title>
        <authorList>
            <person name="Tambong J.T."/>
        </authorList>
    </citation>
    <scope>NUCLEOTIDE SEQUENCE [LARGE SCALE GENOMIC DNA]</scope>
    <source>
        <strain evidence="2 3">DOAB 609</strain>
    </source>
</reference>
<feature type="domain" description="Glycosyltransferase 2-like" evidence="1">
    <location>
        <begin position="19"/>
        <end position="178"/>
    </location>
</feature>
<dbReference type="OrthoDB" id="2676521at2"/>
<dbReference type="Pfam" id="PF00535">
    <property type="entry name" value="Glycos_transf_2"/>
    <property type="match status" value="1"/>
</dbReference>
<organism evidence="2 3">
    <name type="scientific">Clavibacter tessellarius</name>
    <dbReference type="NCBI Taxonomy" id="31965"/>
    <lineage>
        <taxon>Bacteria</taxon>
        <taxon>Bacillati</taxon>
        <taxon>Actinomycetota</taxon>
        <taxon>Actinomycetes</taxon>
        <taxon>Micrococcales</taxon>
        <taxon>Microbacteriaceae</taxon>
        <taxon>Clavibacter</taxon>
    </lineage>
</organism>
<proteinExistence type="predicted"/>
<dbReference type="EMBL" id="LQXA01000036">
    <property type="protein sequence ID" value="KZC94659.1"/>
    <property type="molecule type" value="Genomic_DNA"/>
</dbReference>
<dbReference type="Proteomes" id="UP000076218">
    <property type="component" value="Unassembled WGS sequence"/>
</dbReference>
<sequence length="340" mass="37663">MTDAESENRSAQPTAGLLSVVVPVFDVESYLQQCLESLARQRVPLQVILVDDGSTDRSQDIARRFIAEDDRFELVTSDHRGLSRARNLGITAAAGEYLAFCDADDVVPEGAYERAISLLEGSAADFVSGNVLRFDSQKVWPHPRYREVFGTDRQAAHITSVRDLILDRMAWNKVFRRSFWNSAGLAFELSEYEDAPVMLAAHLKARAVVVTTQVAYHWRVRDRGPRSITQRLHEPGNVEARMRMAVESAAVVREYSPSLLRELGHDMTLGDFTVLLDAIRQAPEADFSAASTLAADFVAELDAETMLSMPAANRAVLDGLRERGVLTRSADSAPSRPEAQ</sequence>
<dbReference type="PANTHER" id="PTHR22916:SF3">
    <property type="entry name" value="UDP-GLCNAC:BETAGAL BETA-1,3-N-ACETYLGLUCOSAMINYLTRANSFERASE-LIKE PROTEIN 1"/>
    <property type="match status" value="1"/>
</dbReference>
<dbReference type="GO" id="GO:0016758">
    <property type="term" value="F:hexosyltransferase activity"/>
    <property type="evidence" value="ECO:0007669"/>
    <property type="project" value="UniProtKB-ARBA"/>
</dbReference>
<dbReference type="CDD" id="cd00761">
    <property type="entry name" value="Glyco_tranf_GTA_type"/>
    <property type="match status" value="1"/>
</dbReference>
<dbReference type="SUPFAM" id="SSF53448">
    <property type="entry name" value="Nucleotide-diphospho-sugar transferases"/>
    <property type="match status" value="1"/>
</dbReference>
<dbReference type="AlphaFoldDB" id="A0A154V053"/>
<evidence type="ECO:0000259" key="1">
    <source>
        <dbReference type="Pfam" id="PF00535"/>
    </source>
</evidence>
<protein>
    <recommendedName>
        <fullName evidence="1">Glycosyltransferase 2-like domain-containing protein</fullName>
    </recommendedName>
</protein>
<dbReference type="InterPro" id="IPR029044">
    <property type="entry name" value="Nucleotide-diphossugar_trans"/>
</dbReference>
<dbReference type="InterPro" id="IPR001173">
    <property type="entry name" value="Glyco_trans_2-like"/>
</dbReference>
<evidence type="ECO:0000313" key="2">
    <source>
        <dbReference type="EMBL" id="KZC94659.1"/>
    </source>
</evidence>
<name>A0A154V053_9MICO</name>
<dbReference type="PANTHER" id="PTHR22916">
    <property type="entry name" value="GLYCOSYLTRANSFERASE"/>
    <property type="match status" value="1"/>
</dbReference>